<feature type="compositionally biased region" description="Basic residues" evidence="4">
    <location>
        <begin position="1785"/>
        <end position="1800"/>
    </location>
</feature>
<feature type="compositionally biased region" description="Low complexity" evidence="4">
    <location>
        <begin position="1757"/>
        <end position="1776"/>
    </location>
</feature>
<dbReference type="SMART" id="SM01026">
    <property type="entry name" value="Beach"/>
    <property type="match status" value="1"/>
</dbReference>
<dbReference type="InterPro" id="IPR011993">
    <property type="entry name" value="PH-like_dom_sf"/>
</dbReference>
<dbReference type="SMART" id="SM00320">
    <property type="entry name" value="WD40"/>
    <property type="match status" value="3"/>
</dbReference>
<dbReference type="SUPFAM" id="SSF57903">
    <property type="entry name" value="FYVE/PHD zinc finger"/>
    <property type="match status" value="1"/>
</dbReference>
<dbReference type="InterPro" id="IPR019775">
    <property type="entry name" value="WD40_repeat_CS"/>
</dbReference>
<evidence type="ECO:0000259" key="5">
    <source>
        <dbReference type="PROSITE" id="PS50197"/>
    </source>
</evidence>
<dbReference type="InterPro" id="IPR036372">
    <property type="entry name" value="BEACH_dom_sf"/>
</dbReference>
<feature type="domain" description="BEACH-type PH" evidence="6">
    <location>
        <begin position="1854"/>
        <end position="1996"/>
    </location>
</feature>
<dbReference type="SUPFAM" id="SSF81837">
    <property type="entry name" value="BEACH domain"/>
    <property type="match status" value="1"/>
</dbReference>
<reference evidence="7 8" key="1">
    <citation type="submission" date="2018-03" db="EMBL/GenBank/DDBJ databases">
        <authorList>
            <person name="Fogelqvist J."/>
        </authorList>
    </citation>
    <scope>NUCLEOTIDE SEQUENCE [LARGE SCALE GENOMIC DNA]</scope>
</reference>
<dbReference type="CDD" id="cd00065">
    <property type="entry name" value="FYVE_like_SF"/>
    <property type="match status" value="1"/>
</dbReference>
<dbReference type="InterPro" id="IPR001680">
    <property type="entry name" value="WD40_rpt"/>
</dbReference>
<dbReference type="Gene3D" id="1.10.1540.10">
    <property type="entry name" value="BEACH domain"/>
    <property type="match status" value="1"/>
</dbReference>
<dbReference type="PANTHER" id="PTHR46108:SF4">
    <property type="entry name" value="BLUE CHEESE"/>
    <property type="match status" value="1"/>
</dbReference>
<dbReference type="InterPro" id="IPR011011">
    <property type="entry name" value="Znf_FYVE_PHD"/>
</dbReference>
<evidence type="ECO:0000256" key="2">
    <source>
        <dbReference type="ARBA" id="ARBA00022737"/>
    </source>
</evidence>
<dbReference type="InterPro" id="IPR013320">
    <property type="entry name" value="ConA-like_dom_sf"/>
</dbReference>
<gene>
    <name evidence="7" type="ORF">PLBR_LOCUS8757</name>
</gene>
<dbReference type="InterPro" id="IPR023362">
    <property type="entry name" value="PH-BEACH_dom"/>
</dbReference>
<feature type="compositionally biased region" description="Basic and acidic residues" evidence="4">
    <location>
        <begin position="2718"/>
        <end position="2728"/>
    </location>
</feature>
<dbReference type="EMBL" id="OVEO01000018">
    <property type="protein sequence ID" value="SPR01542.1"/>
    <property type="molecule type" value="Genomic_DNA"/>
</dbReference>
<protein>
    <recommendedName>
        <fullName evidence="9">BEACH domain-containing protein</fullName>
    </recommendedName>
</protein>
<keyword evidence="1 3" id="KW-0853">WD repeat</keyword>
<sequence>MGSPATTDAPAAGTAPGDLDRGADDPALIVAWVADRRFLAHLAEALAAPRNAPAVAFAAAALRLDPPAADPVVDVLAALRPPHPALRVAGEFFPDRRASDACRQRALAGLLPAWIALLGGDDAVDVLRAIGIALQSSLAVRQVFHAQDGFARVVDAIQSTTRSPSAVDAICREVFLVALGRCGAGVRPASIGEIAAGAITSVLAIPVLVDLLPAASRAAQAQAFALLGACLSPPDHRRNLALVASACPSITERLLVEFGAVLCRPSSSSSDERRPALASLLALLLRHRPSAAAVNRLLHLAGVDDDQRPDGAGRLLDYVVQRLLLPGADVPYVQFDLSGAGVAALASHVIGRTWPPPKGYSIALWFTIDAVDDRDTLLRLVSLPGALDLYLERAHLHLRLPSGDDVVFGEFDWMPGPWYHLVVTHERRLIQSSLLTAYVNGEALQTVKLAYPAAAAAAQGGADDRLPLLVGDGPGQQQQQQRATRWKATSLTIASTSVPAAGVAAWFAAGRQATLVAGASVVRDEVAPYLASCAAIDLALADGHPDVVGVERATSSHARSLSTTMTTTTTADDGRAGQCVPASATLAAVHAQHSRCLLYASPVADSTWVVSAASPGGPVDDAQTLGDAFVFAPTGLAASLSTAGGVDQILPLLAQATTTEALNQVLLLLAVLLRDSPDCVRDLVRGALHALVAHLLRRAAPIWDAATVDLLLALAGLSQGGRRGRIVNLWALEAFLMDMHVWQGAPVPVQKRVLQALHDAVVENAARAHNQAALWPVNPVGRLLTALGDDDLSADVTPAMTHLLGVFIAVSPSADHFAMACDSAVAAVQVYYRRTSSSTNSSRRAPALQRAAHSFDESRMASAPAAAPSSSSSSSSPVQLRAHSAWALGRRHRLLELLLHLVRRAFETGDAERLALFCESVDACFVCTLVEGGGNPQRRTTEIALQLLSLFVAAVDGAGERFARADLFRVLPRLMEPFAHCPEVHALLVLMLAARPYYAAWPDHPSLAGASSIADLTRRALALPADPRHLPFPAAATVLIALVVHAGQAVHARRDDDDGGGDRQAGRRSVRPGSRYSTIGDPAAVATTMAITRPASVGVAAARRVSAMTPRTAGGGGSGAPSAPTSPKARTTTTRAPAAFTFDVPPSAAADSDATTITLRLDGSDDDDDECQVVVEDGTLDDLDDDDGGDDDDLQDKVTPSDPSTMSKTMSPSSEPLQKDKVHQRQTSGGTGSRPVAQRVPASGRAFPGVPMLDEAYLCDSVQALIDVVGSVDSPSVTFARVFDPAVIRQVAAAVFALRRSAADAAAAFHTALSRQFETLLVSLLVQTMIDGRHEPCAQVRTALDVSPPGTADAVLNAFQSSLVRALTDRLCRLFAARAGALMQASAVRHSLIAFVRLVGERVHAGLYVYDHLELAAQLFTLNARIGGDGPSSSERPRAARAILACCRKVFLFLLCRRDAASLEDKVLLHSLMLENAHLLFDSGAGDDDNSEFARCVLYHAGLHLLSGSATLRALGLRQWRWLLTYNFALAESILVWQTLDVQAIADPQAGLSAQMNNLLTNRFDRLLSDDDSDFLGWLERPSHRELVAAMLAEQLKPVWVGVERARQRECLSQRTRRSSSIADQMQAFAARLAVDSTAEAEMEFAILHQLNKVRDREVLRLLTARQNVDEMERTNQSRWDLHQEHTRKVRAIQALSWPEPARARLASPSVTWSSAWTLDLTEGPLRIRSKLQRVYEIALGSAARPSLESPRPQPIAPHRSSSSSSRWSAIASPSALAPGLGTPSRRRSRRPTNRRHSRSTRLSNMSLSALVGASHPPATSVSDVDDDDAGGADSDVLDDWWARGEQRLRILLEPDADVQAFYPCKRVVGLDETDSILVLCTGSITLIVGYRISDQGDVIQATPTHKKQSRQRREWAASAAHDQHHLGVVHDPVAVVEDDESAPAPIRFPFDQISRLSKCRYLLQPSALDISLTDGSNFLLVFALADRKDAYDLMISSCPRLMDPDATATLFNSEASQVRKLIRSLTTDWVAGSICNFDYLLHLSLLSHRTFNDLTQYPVFPWVLQDYQSGALDLDDPVVFRDLSRPIGALDPDRAAMFQERFASWDDDSIPRFHYGTHYSSAPVVLSFLVRLEPFTTQFRSLHGGRFDRPDRMFHDVGESWRMCSGANAGTSDVRELLPEFYFLPEFLENGNDLDLGVRANGQPTGAVVLPPWAHGSAREFVRRHRQALESDHVSANLHHWIDLIYGYKQRGAAAVDACNVFYYTSYEGQVDFQDLDDPVRKSALIEQVRSFGQTPGQLWTKAHPARAARADTGRIVSDADLLRTQEFIQAGGPVGAIASRHGKTVVAALQATLIGPAFDQCATWSTADGTIRLYAVGADVGSVQAPGDARLAFKGVHAPGSLVTCVSVSTDGTCLVSGASDSSIGVFKRGVCEAWWVLCGRLDGHLASIVGLAVSTEFSILVSASADGVVLVWDLNRLEPVGTLPMGAAPHPVPTLVTVDATGNGDIAVGVGSLHMGVWDRNCKRVAALVSEHSRASTITSLRFASTLATVGLLTGHLGGAVCQWVLAAAPDDAQLQCARVFPFHTCAVTAIQVGGDVNQFWTGDVQGHVVQWGVSASALTEQTLAAAAQAGLDAPAHQPCALCARRFRSLADPRQFCARCQALFCQACWLEHYRQREQHRLRTVGRGRAPTSAPSPAETRGASREAPVGVASVNARDHVDPDAPR</sequence>
<evidence type="ECO:0000256" key="4">
    <source>
        <dbReference type="SAM" id="MobiDB-lite"/>
    </source>
</evidence>
<dbReference type="SUPFAM" id="SSF49899">
    <property type="entry name" value="Concanavalin A-like lectins/glucanases"/>
    <property type="match status" value="1"/>
</dbReference>
<dbReference type="PROSITE" id="PS00678">
    <property type="entry name" value="WD_REPEATS_1"/>
    <property type="match status" value="1"/>
</dbReference>
<feature type="compositionally biased region" description="Basic and acidic residues" evidence="4">
    <location>
        <begin position="1052"/>
        <end position="1065"/>
    </location>
</feature>
<keyword evidence="2" id="KW-0677">Repeat</keyword>
<dbReference type="InterPro" id="IPR015943">
    <property type="entry name" value="WD40/YVTN_repeat-like_dom_sf"/>
</dbReference>
<feature type="repeat" description="WD" evidence="3">
    <location>
        <begin position="2444"/>
        <end position="2485"/>
    </location>
</feature>
<feature type="compositionally biased region" description="Low complexity" evidence="4">
    <location>
        <begin position="1200"/>
        <end position="1214"/>
    </location>
</feature>
<feature type="domain" description="BEACH" evidence="5">
    <location>
        <begin position="2015"/>
        <end position="2308"/>
    </location>
</feature>
<organism evidence="7 8">
    <name type="scientific">Plasmodiophora brassicae</name>
    <name type="common">Clubroot disease agent</name>
    <dbReference type="NCBI Taxonomy" id="37360"/>
    <lineage>
        <taxon>Eukaryota</taxon>
        <taxon>Sar</taxon>
        <taxon>Rhizaria</taxon>
        <taxon>Endomyxa</taxon>
        <taxon>Phytomyxea</taxon>
        <taxon>Plasmodiophorida</taxon>
        <taxon>Plasmodiophoridae</taxon>
        <taxon>Plasmodiophora</taxon>
    </lineage>
</organism>
<dbReference type="CDD" id="cd06071">
    <property type="entry name" value="Beach"/>
    <property type="match status" value="1"/>
</dbReference>
<feature type="region of interest" description="Disordered" evidence="4">
    <location>
        <begin position="1743"/>
        <end position="1832"/>
    </location>
</feature>
<accession>A0A3P3YMS7</accession>
<dbReference type="PROSITE" id="PS50294">
    <property type="entry name" value="WD_REPEATS_REGION"/>
    <property type="match status" value="1"/>
</dbReference>
<dbReference type="SUPFAM" id="SSF50729">
    <property type="entry name" value="PH domain-like"/>
    <property type="match status" value="1"/>
</dbReference>
<feature type="region of interest" description="Disordered" evidence="4">
    <location>
        <begin position="1177"/>
        <end position="1241"/>
    </location>
</feature>
<dbReference type="Pfam" id="PF13385">
    <property type="entry name" value="Laminin_G_3"/>
    <property type="match status" value="1"/>
</dbReference>
<evidence type="ECO:0000313" key="7">
    <source>
        <dbReference type="EMBL" id="SPR01542.1"/>
    </source>
</evidence>
<feature type="compositionally biased region" description="Acidic residues" evidence="4">
    <location>
        <begin position="1178"/>
        <end position="1194"/>
    </location>
</feature>
<dbReference type="PANTHER" id="PTHR46108">
    <property type="entry name" value="BLUE CHEESE"/>
    <property type="match status" value="1"/>
</dbReference>
<evidence type="ECO:0000259" key="6">
    <source>
        <dbReference type="PROSITE" id="PS51783"/>
    </source>
</evidence>
<dbReference type="SUPFAM" id="SSF50978">
    <property type="entry name" value="WD40 repeat-like"/>
    <property type="match status" value="1"/>
</dbReference>
<evidence type="ECO:0000256" key="3">
    <source>
        <dbReference type="PROSITE-ProRule" id="PRU00221"/>
    </source>
</evidence>
<feature type="compositionally biased region" description="Low complexity" evidence="4">
    <location>
        <begin position="1120"/>
        <end position="1133"/>
    </location>
</feature>
<dbReference type="Gene3D" id="2.130.10.10">
    <property type="entry name" value="YVTN repeat-like/Quinoprotein amine dehydrogenase"/>
    <property type="match status" value="1"/>
</dbReference>
<feature type="region of interest" description="Disordered" evidence="4">
    <location>
        <begin position="2684"/>
        <end position="2728"/>
    </location>
</feature>
<evidence type="ECO:0000313" key="8">
    <source>
        <dbReference type="Proteomes" id="UP000290189"/>
    </source>
</evidence>
<proteinExistence type="predicted"/>
<dbReference type="PROSITE" id="PS50082">
    <property type="entry name" value="WD_REPEATS_2"/>
    <property type="match status" value="1"/>
</dbReference>
<evidence type="ECO:0008006" key="9">
    <source>
        <dbReference type="Google" id="ProtNLM"/>
    </source>
</evidence>
<keyword evidence="7" id="KW-0496">Mitochondrion</keyword>
<dbReference type="FunFam" id="1.10.1540.10:FF:000001">
    <property type="entry name" value="neurobeachin isoform X1"/>
    <property type="match status" value="1"/>
</dbReference>
<dbReference type="Pfam" id="PF02138">
    <property type="entry name" value="Beach"/>
    <property type="match status" value="1"/>
</dbReference>
<dbReference type="PROSITE" id="PS51783">
    <property type="entry name" value="PH_BEACH"/>
    <property type="match status" value="1"/>
</dbReference>
<dbReference type="InterPro" id="IPR051944">
    <property type="entry name" value="BEACH_domain_protein"/>
</dbReference>
<feature type="region of interest" description="Disordered" evidence="4">
    <location>
        <begin position="1109"/>
        <end position="1133"/>
    </location>
</feature>
<dbReference type="InterPro" id="IPR000409">
    <property type="entry name" value="BEACH_dom"/>
</dbReference>
<evidence type="ECO:0000256" key="1">
    <source>
        <dbReference type="ARBA" id="ARBA00022574"/>
    </source>
</evidence>
<dbReference type="InterPro" id="IPR036322">
    <property type="entry name" value="WD40_repeat_dom_sf"/>
</dbReference>
<feature type="region of interest" description="Disordered" evidence="4">
    <location>
        <begin position="1051"/>
        <end position="1079"/>
    </location>
</feature>
<dbReference type="PROSITE" id="PS50197">
    <property type="entry name" value="BEACH"/>
    <property type="match status" value="1"/>
</dbReference>
<dbReference type="Proteomes" id="UP000290189">
    <property type="component" value="Unassembled WGS sequence"/>
</dbReference>
<dbReference type="Gene3D" id="2.30.29.30">
    <property type="entry name" value="Pleckstrin-homology domain (PH domain)/Phosphotyrosine-binding domain (PTB)"/>
    <property type="match status" value="1"/>
</dbReference>
<name>A0A3P3YMS7_PLABS</name>
<geneLocation type="mitochondrion" evidence="7"/>